<dbReference type="Gene3D" id="1.10.357.10">
    <property type="entry name" value="Tetracycline Repressor, domain 2"/>
    <property type="match status" value="1"/>
</dbReference>
<dbReference type="InterPro" id="IPR039536">
    <property type="entry name" value="TetR_C_Proteobacteria"/>
</dbReference>
<dbReference type="Pfam" id="PF00440">
    <property type="entry name" value="TetR_N"/>
    <property type="match status" value="1"/>
</dbReference>
<name>A0ABX9DLE0_9RHOB</name>
<dbReference type="SUPFAM" id="SSF46689">
    <property type="entry name" value="Homeodomain-like"/>
    <property type="match status" value="1"/>
</dbReference>
<dbReference type="Proteomes" id="UP000248659">
    <property type="component" value="Unassembled WGS sequence"/>
</dbReference>
<keyword evidence="1 2" id="KW-0238">DNA-binding</keyword>
<accession>A0ABX9DLE0</accession>
<gene>
    <name evidence="4" type="ORF">BYZ73_07010</name>
</gene>
<dbReference type="Pfam" id="PF14246">
    <property type="entry name" value="TetR_C_7"/>
    <property type="match status" value="1"/>
</dbReference>
<evidence type="ECO:0000256" key="2">
    <source>
        <dbReference type="PROSITE-ProRule" id="PRU00335"/>
    </source>
</evidence>
<dbReference type="PRINTS" id="PR00455">
    <property type="entry name" value="HTHTETR"/>
</dbReference>
<proteinExistence type="predicted"/>
<dbReference type="InterPro" id="IPR036271">
    <property type="entry name" value="Tet_transcr_reg_TetR-rel_C_sf"/>
</dbReference>
<protein>
    <recommendedName>
        <fullName evidence="3">HTH tetR-type domain-containing protein</fullName>
    </recommendedName>
</protein>
<comment type="caution">
    <text evidence="4">The sequence shown here is derived from an EMBL/GenBank/DDBJ whole genome shotgun (WGS) entry which is preliminary data.</text>
</comment>
<feature type="domain" description="HTH tetR-type" evidence="3">
    <location>
        <begin position="21"/>
        <end position="81"/>
    </location>
</feature>
<dbReference type="PANTHER" id="PTHR30055">
    <property type="entry name" value="HTH-TYPE TRANSCRIPTIONAL REGULATOR RUTR"/>
    <property type="match status" value="1"/>
</dbReference>
<dbReference type="EMBL" id="MUAV01000006">
    <property type="protein sequence ID" value="RAP42097.1"/>
    <property type="molecule type" value="Genomic_DNA"/>
</dbReference>
<dbReference type="InterPro" id="IPR001647">
    <property type="entry name" value="HTH_TetR"/>
</dbReference>
<dbReference type="SUPFAM" id="SSF48498">
    <property type="entry name" value="Tetracyclin repressor-like, C-terminal domain"/>
    <property type="match status" value="1"/>
</dbReference>
<evidence type="ECO:0000256" key="1">
    <source>
        <dbReference type="ARBA" id="ARBA00023125"/>
    </source>
</evidence>
<dbReference type="InterPro" id="IPR050109">
    <property type="entry name" value="HTH-type_TetR-like_transc_reg"/>
</dbReference>
<dbReference type="PANTHER" id="PTHR30055:SF146">
    <property type="entry name" value="HTH-TYPE TRANSCRIPTIONAL DUAL REGULATOR CECR"/>
    <property type="match status" value="1"/>
</dbReference>
<evidence type="ECO:0000259" key="3">
    <source>
        <dbReference type="PROSITE" id="PS50977"/>
    </source>
</evidence>
<dbReference type="InterPro" id="IPR009057">
    <property type="entry name" value="Homeodomain-like_sf"/>
</dbReference>
<evidence type="ECO:0000313" key="4">
    <source>
        <dbReference type="EMBL" id="RAP42097.1"/>
    </source>
</evidence>
<dbReference type="PROSITE" id="PS50977">
    <property type="entry name" value="HTH_TETR_2"/>
    <property type="match status" value="1"/>
</dbReference>
<evidence type="ECO:0000313" key="5">
    <source>
        <dbReference type="Proteomes" id="UP000248659"/>
    </source>
</evidence>
<sequence length="217" mass="23580">MVLNRCEDAPKRGRPLQMTALERETVILDAAERVLLEQGLTGTTMAAVAGAAGMSKRTLYAVFDGRTALFAGVLRRLRVRVVRPLDPPDLALPLPDRLRRLLGPDLAPGICAAPLELLRATLAEATSDSDLVELLLEEGPRTFRREIRKELDRAVERGEIRLSDTGKAAELLLDMALPCTLEDLLCKGCGVTDDVDSIRGRIDLAVDVFLSGADGRV</sequence>
<feature type="DNA-binding region" description="H-T-H motif" evidence="2">
    <location>
        <begin position="44"/>
        <end position="63"/>
    </location>
</feature>
<organism evidence="4 5">
    <name type="scientific">Rhodovulum viride</name>
    <dbReference type="NCBI Taxonomy" id="1231134"/>
    <lineage>
        <taxon>Bacteria</taxon>
        <taxon>Pseudomonadati</taxon>
        <taxon>Pseudomonadota</taxon>
        <taxon>Alphaproteobacteria</taxon>
        <taxon>Rhodobacterales</taxon>
        <taxon>Paracoccaceae</taxon>
        <taxon>Rhodovulum</taxon>
    </lineage>
</organism>
<reference evidence="4 5" key="1">
    <citation type="submission" date="2017-01" db="EMBL/GenBank/DDBJ databases">
        <title>Genome sequence of Rhodovulum viride JA756.</title>
        <authorList>
            <person name="Lakshmi K.V."/>
            <person name="Tushar L.D."/>
            <person name="Sasikala C."/>
            <person name="Venkataramana C."/>
        </authorList>
    </citation>
    <scope>NUCLEOTIDE SEQUENCE [LARGE SCALE GENOMIC DNA]</scope>
    <source>
        <strain evidence="4 5">JA756</strain>
    </source>
</reference>
<keyword evidence="5" id="KW-1185">Reference proteome</keyword>